<evidence type="ECO:0000313" key="1">
    <source>
        <dbReference type="EMBL" id="RDI27134.1"/>
    </source>
</evidence>
<keyword evidence="2" id="KW-1185">Reference proteome</keyword>
<name>A0A370FMU4_9BURK</name>
<accession>A0A370FMU4</accession>
<dbReference type="InterPro" id="IPR050678">
    <property type="entry name" value="DNA_Partitioning_ATPase"/>
</dbReference>
<dbReference type="CDD" id="cd02042">
    <property type="entry name" value="ParAB_family"/>
    <property type="match status" value="1"/>
</dbReference>
<dbReference type="Pfam" id="PF06564">
    <property type="entry name" value="CBP_BcsQ"/>
    <property type="match status" value="1"/>
</dbReference>
<reference evidence="1 2" key="1">
    <citation type="submission" date="2018-07" db="EMBL/GenBank/DDBJ databases">
        <title>Genomic Encyclopedia of Type Strains, Phase IV (KMG-IV): sequencing the most valuable type-strain genomes for metagenomic binning, comparative biology and taxonomic classification.</title>
        <authorList>
            <person name="Goeker M."/>
        </authorList>
    </citation>
    <scope>NUCLEOTIDE SEQUENCE [LARGE SCALE GENOMIC DNA]</scope>
    <source>
        <strain evidence="1 2">DSM 21352</strain>
    </source>
</reference>
<evidence type="ECO:0000313" key="2">
    <source>
        <dbReference type="Proteomes" id="UP000255265"/>
    </source>
</evidence>
<dbReference type="PANTHER" id="PTHR13696:SF52">
    <property type="entry name" value="PARA FAMILY PROTEIN CT_582"/>
    <property type="match status" value="1"/>
</dbReference>
<dbReference type="OrthoDB" id="5288747at2"/>
<dbReference type="AlphaFoldDB" id="A0A370FMU4"/>
<sequence>MATVLALVASKGGVGKTTLAANLAAALARQGRPVLALDLDPQNALRLHLAPQPLPTNGLADVVLGRIGWRQSMMRGRGGVVLLPFGQLDDEQLVAFQQSLAAQPDWLALAIEGWALPADAVVVVDTPPGPSVYLQQVLRVASLALMPLLADAASFATRELVERMVDKYARARAGFGGLLYLVNQVAPERRLARDVLQRLRDELGPRLIGELHQDQAVSEAMAHMLPVAQYAPHSQAAHDIDEAVRRLLPHLDATSPGHWPAQA</sequence>
<dbReference type="PANTHER" id="PTHR13696">
    <property type="entry name" value="P-LOOP CONTAINING NUCLEOSIDE TRIPHOSPHATE HYDROLASE"/>
    <property type="match status" value="1"/>
</dbReference>
<dbReference type="Proteomes" id="UP000255265">
    <property type="component" value="Unassembled WGS sequence"/>
</dbReference>
<dbReference type="PIRSF" id="PIRSF009320">
    <property type="entry name" value="Nuc_binding_HP_1000"/>
    <property type="match status" value="1"/>
</dbReference>
<dbReference type="NCBIfam" id="TIGR03371">
    <property type="entry name" value="cellulose_yhjQ"/>
    <property type="match status" value="1"/>
</dbReference>
<dbReference type="SUPFAM" id="SSF52540">
    <property type="entry name" value="P-loop containing nucleoside triphosphate hydrolases"/>
    <property type="match status" value="1"/>
</dbReference>
<organism evidence="1 2">
    <name type="scientific">Pseudacidovorax intermedius</name>
    <dbReference type="NCBI Taxonomy" id="433924"/>
    <lineage>
        <taxon>Bacteria</taxon>
        <taxon>Pseudomonadati</taxon>
        <taxon>Pseudomonadota</taxon>
        <taxon>Betaproteobacteria</taxon>
        <taxon>Burkholderiales</taxon>
        <taxon>Comamonadaceae</taxon>
        <taxon>Pseudacidovorax</taxon>
    </lineage>
</organism>
<dbReference type="Gene3D" id="3.40.50.300">
    <property type="entry name" value="P-loop containing nucleotide triphosphate hydrolases"/>
    <property type="match status" value="1"/>
</dbReference>
<comment type="caution">
    <text evidence="1">The sequence shown here is derived from an EMBL/GenBank/DDBJ whole genome shotgun (WGS) entry which is preliminary data.</text>
</comment>
<dbReference type="InterPro" id="IPR017746">
    <property type="entry name" value="Cellulose_synthase_operon_BcsQ"/>
</dbReference>
<gene>
    <name evidence="1" type="ORF">DFR41_102167</name>
</gene>
<proteinExistence type="predicted"/>
<protein>
    <submittedName>
        <fullName evidence="1">Cellulose synthase operon protein YhjQ</fullName>
    </submittedName>
</protein>
<dbReference type="EMBL" id="QQAV01000002">
    <property type="protein sequence ID" value="RDI27134.1"/>
    <property type="molecule type" value="Genomic_DNA"/>
</dbReference>
<dbReference type="InterPro" id="IPR027417">
    <property type="entry name" value="P-loop_NTPase"/>
</dbReference>
<dbReference type="RefSeq" id="WP_114802310.1">
    <property type="nucleotide sequence ID" value="NZ_QQAV01000002.1"/>
</dbReference>